<comment type="pathway">
    <text evidence="2">Carbohydrate biosynthesis; gluconeogenesis.</text>
</comment>
<dbReference type="PANTHER" id="PTHR30182">
    <property type="entry name" value="L-SERINE DEHYDRATASE"/>
    <property type="match status" value="1"/>
</dbReference>
<comment type="similarity">
    <text evidence="3 11">Belongs to the iron-sulfur dependent L-serine dehydratase family.</text>
</comment>
<dbReference type="SUPFAM" id="SSF143548">
    <property type="entry name" value="Serine metabolism enzymes domain"/>
    <property type="match status" value="1"/>
</dbReference>
<feature type="domain" description="Serine dehydratase-like alpha subunit" evidence="12">
    <location>
        <begin position="183"/>
        <end position="447"/>
    </location>
</feature>
<dbReference type="GO" id="GO:0009063">
    <property type="term" value="P:amino acid catabolic process"/>
    <property type="evidence" value="ECO:0007669"/>
    <property type="project" value="UniProtKB-ARBA"/>
</dbReference>
<evidence type="ECO:0000256" key="9">
    <source>
        <dbReference type="ARBA" id="ARBA00023239"/>
    </source>
</evidence>
<accession>A0A5P9CRF0</accession>
<keyword evidence="6 11" id="KW-0479">Metal-binding</keyword>
<keyword evidence="8 11" id="KW-0411">Iron-sulfur</keyword>
<dbReference type="OrthoDB" id="9805537at2"/>
<evidence type="ECO:0000256" key="6">
    <source>
        <dbReference type="ARBA" id="ARBA00022723"/>
    </source>
</evidence>
<reference evidence="14 15" key="1">
    <citation type="submission" date="2019-10" db="EMBL/GenBank/DDBJ databases">
        <title>Complete genome sequence of Vibrio sp. strain THAF100, isolated from non-filtered water from the water column of tank 6 of a marine aquarium containing stony-coral fragments. Water maintained at 26 degree C.</title>
        <authorList>
            <person name="Ruckert C."/>
            <person name="Franco A."/>
            <person name="Kalinowski J."/>
            <person name="Glaeser S."/>
        </authorList>
    </citation>
    <scope>NUCLEOTIDE SEQUENCE [LARGE SCALE GENOMIC DNA]</scope>
    <source>
        <strain evidence="14 15">THAF100</strain>
        <plasmid evidence="15">pthaf100_a</plasmid>
    </source>
</reference>
<gene>
    <name evidence="14" type="primary">sdaA2</name>
    <name evidence="14" type="ORF">FIV01_20495</name>
</gene>
<comment type="catalytic activity">
    <reaction evidence="10 11">
        <text>L-serine = pyruvate + NH4(+)</text>
        <dbReference type="Rhea" id="RHEA:19169"/>
        <dbReference type="ChEBI" id="CHEBI:15361"/>
        <dbReference type="ChEBI" id="CHEBI:28938"/>
        <dbReference type="ChEBI" id="CHEBI:33384"/>
        <dbReference type="EC" id="4.3.1.17"/>
    </reaction>
</comment>
<dbReference type="InterPro" id="IPR005130">
    <property type="entry name" value="Ser_deHydtase-like_asu"/>
</dbReference>
<dbReference type="GO" id="GO:0046872">
    <property type="term" value="F:metal ion binding"/>
    <property type="evidence" value="ECO:0007669"/>
    <property type="project" value="UniProtKB-KW"/>
</dbReference>
<evidence type="ECO:0000256" key="4">
    <source>
        <dbReference type="ARBA" id="ARBA00022432"/>
    </source>
</evidence>
<keyword evidence="9 11" id="KW-0456">Lyase</keyword>
<geneLocation type="plasmid" evidence="15">
    <name>pthaf100_a</name>
</geneLocation>
<keyword evidence="14" id="KW-0614">Plasmid</keyword>
<keyword evidence="5 11" id="KW-0004">4Fe-4S</keyword>
<dbReference type="AlphaFoldDB" id="A0A5P9CRF0"/>
<evidence type="ECO:0000313" key="15">
    <source>
        <dbReference type="Proteomes" id="UP000326936"/>
    </source>
</evidence>
<keyword evidence="15" id="KW-1185">Reference proteome</keyword>
<proteinExistence type="inferred from homology"/>
<dbReference type="InterPro" id="IPR004644">
    <property type="entry name" value="Fe-S_L-Ser_mono"/>
</dbReference>
<organism evidence="14 15">
    <name type="scientific">Vibrio aquimaris</name>
    <dbReference type="NCBI Taxonomy" id="2587862"/>
    <lineage>
        <taxon>Bacteria</taxon>
        <taxon>Pseudomonadati</taxon>
        <taxon>Pseudomonadota</taxon>
        <taxon>Gammaproteobacteria</taxon>
        <taxon>Vibrionales</taxon>
        <taxon>Vibrionaceae</taxon>
        <taxon>Vibrio</taxon>
    </lineage>
</organism>
<keyword evidence="4 11" id="KW-0312">Gluconeogenesis</keyword>
<dbReference type="EMBL" id="CP045351">
    <property type="protein sequence ID" value="QFT28784.1"/>
    <property type="molecule type" value="Genomic_DNA"/>
</dbReference>
<keyword evidence="7 11" id="KW-0408">Iron</keyword>
<dbReference type="KEGG" id="vaq:FIV01_20495"/>
<evidence type="ECO:0000313" key="14">
    <source>
        <dbReference type="EMBL" id="QFT28784.1"/>
    </source>
</evidence>
<evidence type="ECO:0000256" key="7">
    <source>
        <dbReference type="ARBA" id="ARBA00023004"/>
    </source>
</evidence>
<dbReference type="Gene3D" id="3.30.1330.90">
    <property type="entry name" value="D-3-phosphoglycerate dehydrogenase, domain 3"/>
    <property type="match status" value="1"/>
</dbReference>
<sequence length="456" mass="49407">MLSIFDIFKIGVGPSSSHTNGPMVAGYHFTDLLSESISKVDRIQVDLYGSLSLTGKGHHTDRAIILGLMGNKPDTIKMTSAKQALQDTFENHTLLLANKQEIKFEYERDIIFHTTNLPLHENGMTVTAYDSSGSQLKMETYYSIGGGFILTADELENGSSDEPIEVPFPFTSAEQMLEMAEKKGLSLGGMILQNEVCFFNTKQIDQKAEQIWKVMSLCMERGFETEGILEGGLEVTRRAPNLLKKLEANQAVENDPMEVMDWINLFAFAVSEENAAGGQVVTSPTNGAAGVIPAVLMYYHRFVKTLDTKQIKDFLAVAGAIGILYKTNASISGAEVGCQGEIGVSSSMAAAGLTALRGGSNEQICIAAEIAMEHSLGMTCDPIGGLVQVPCIERNAMGAMKAINASRMALKRTSKCLISLDKVIATMYQTGKDMNKKYRETSLGGLAVIHMAPPCE</sequence>
<dbReference type="InterPro" id="IPR051318">
    <property type="entry name" value="Fe-S_L-Ser"/>
</dbReference>
<dbReference type="PANTHER" id="PTHR30182:SF1">
    <property type="entry name" value="L-SERINE DEHYDRATASE 1"/>
    <property type="match status" value="1"/>
</dbReference>
<evidence type="ECO:0000256" key="10">
    <source>
        <dbReference type="ARBA" id="ARBA00049406"/>
    </source>
</evidence>
<evidence type="ECO:0000256" key="5">
    <source>
        <dbReference type="ARBA" id="ARBA00022485"/>
    </source>
</evidence>
<dbReference type="Proteomes" id="UP000326936">
    <property type="component" value="Plasmid pTHAF100_a"/>
</dbReference>
<dbReference type="InterPro" id="IPR029009">
    <property type="entry name" value="ASB_dom_sf"/>
</dbReference>
<feature type="domain" description="Serine dehydratase beta chain" evidence="13">
    <location>
        <begin position="3"/>
        <end position="153"/>
    </location>
</feature>
<evidence type="ECO:0000256" key="2">
    <source>
        <dbReference type="ARBA" id="ARBA00004742"/>
    </source>
</evidence>
<evidence type="ECO:0000256" key="3">
    <source>
        <dbReference type="ARBA" id="ARBA00008636"/>
    </source>
</evidence>
<dbReference type="GO" id="GO:0006094">
    <property type="term" value="P:gluconeogenesis"/>
    <property type="evidence" value="ECO:0007669"/>
    <property type="project" value="UniProtKB-KW"/>
</dbReference>
<dbReference type="GO" id="GO:0051539">
    <property type="term" value="F:4 iron, 4 sulfur cluster binding"/>
    <property type="evidence" value="ECO:0007669"/>
    <property type="project" value="UniProtKB-UniRule"/>
</dbReference>
<evidence type="ECO:0000256" key="8">
    <source>
        <dbReference type="ARBA" id="ARBA00023014"/>
    </source>
</evidence>
<dbReference type="GO" id="GO:0003941">
    <property type="term" value="F:L-serine ammonia-lyase activity"/>
    <property type="evidence" value="ECO:0007669"/>
    <property type="project" value="UniProtKB-UniRule"/>
</dbReference>
<dbReference type="RefSeq" id="WP_152432731.1">
    <property type="nucleotide sequence ID" value="NZ_CBCSDK010000012.1"/>
</dbReference>
<evidence type="ECO:0000256" key="1">
    <source>
        <dbReference type="ARBA" id="ARBA00001966"/>
    </source>
</evidence>
<dbReference type="Pfam" id="PF03313">
    <property type="entry name" value="SDH_alpha"/>
    <property type="match status" value="1"/>
</dbReference>
<dbReference type="NCBIfam" id="TIGR00720">
    <property type="entry name" value="sda_mono"/>
    <property type="match status" value="1"/>
</dbReference>
<dbReference type="Pfam" id="PF03315">
    <property type="entry name" value="SDH_beta"/>
    <property type="match status" value="1"/>
</dbReference>
<dbReference type="EC" id="4.3.1.17" evidence="11"/>
<evidence type="ECO:0000259" key="12">
    <source>
        <dbReference type="Pfam" id="PF03313"/>
    </source>
</evidence>
<evidence type="ECO:0000256" key="11">
    <source>
        <dbReference type="RuleBase" id="RU366059"/>
    </source>
</evidence>
<dbReference type="InterPro" id="IPR005131">
    <property type="entry name" value="Ser_deHydtase_bsu"/>
</dbReference>
<name>A0A5P9CRF0_9VIBR</name>
<protein>
    <recommendedName>
        <fullName evidence="11">L-serine dehydratase</fullName>
        <ecNumber evidence="11">4.3.1.17</ecNumber>
    </recommendedName>
</protein>
<evidence type="ECO:0000259" key="13">
    <source>
        <dbReference type="Pfam" id="PF03315"/>
    </source>
</evidence>
<comment type="cofactor">
    <cofactor evidence="1 11">
        <name>[4Fe-4S] cluster</name>
        <dbReference type="ChEBI" id="CHEBI:49883"/>
    </cofactor>
</comment>
<dbReference type="FunFam" id="3.30.1330.90:FF:000001">
    <property type="entry name" value="L-serine ammonia-lyase 1"/>
    <property type="match status" value="1"/>
</dbReference>